<evidence type="ECO:0000256" key="1">
    <source>
        <dbReference type="ARBA" id="ARBA00008738"/>
    </source>
</evidence>
<keyword evidence="4" id="KW-1185">Reference proteome</keyword>
<organism evidence="3 4">
    <name type="scientific">Pipistrellus nathusii</name>
    <name type="common">Nathusius' pipistrelle</name>
    <dbReference type="NCBI Taxonomy" id="59473"/>
    <lineage>
        <taxon>Eukaryota</taxon>
        <taxon>Metazoa</taxon>
        <taxon>Chordata</taxon>
        <taxon>Craniata</taxon>
        <taxon>Vertebrata</taxon>
        <taxon>Euteleostomi</taxon>
        <taxon>Mammalia</taxon>
        <taxon>Eutheria</taxon>
        <taxon>Laurasiatheria</taxon>
        <taxon>Chiroptera</taxon>
        <taxon>Yangochiroptera</taxon>
        <taxon>Vespertilionidae</taxon>
        <taxon>Pipistrellus</taxon>
    </lineage>
</organism>
<reference evidence="3" key="1">
    <citation type="submission" date="2023-12" db="EMBL/GenBank/DDBJ databases">
        <authorList>
            <person name="Brown T."/>
        </authorList>
    </citation>
    <scope>NUCLEOTIDE SEQUENCE</scope>
</reference>
<gene>
    <name evidence="3" type="ORF">MPIPNATIZW_LOCUS10698</name>
</gene>
<proteinExistence type="inferred from homology"/>
<evidence type="ECO:0000313" key="4">
    <source>
        <dbReference type="Proteomes" id="UP001314169"/>
    </source>
</evidence>
<sequence>MRSWCLCQICTCGRHRCPHGTTRIYEHSGAFCPTTEYLENYPTYGIVPPAQSLKPKPDARADRGQMDGITTFKSDYRPHEIVPRPRHLPEEYKPRSGDIDLHTTYKRDFNPYPAQPVAMVRPPEGRHVQKGKLDTVPTYKDDYRAWEPQKSRLCKPERAYRPPSAQFGNPTTTFQDDFVPRAAPGPRQSFRPQPQMPVLSWAAGAFDGVSTFRAHYVPHEPVPRDSCKPTPAPAHGPGPFQDQTSYSVDFVPKRQEVCPASFPSPPGYVFEAANSRGHRFFRKVAPAASSRQAS</sequence>
<dbReference type="PANTHER" id="PTHR31516">
    <property type="entry name" value="STABILIZER OF AXONEMAL MICROTUBULES 2"/>
    <property type="match status" value="1"/>
</dbReference>
<evidence type="ECO:0000313" key="3">
    <source>
        <dbReference type="EMBL" id="CAK6442392.1"/>
    </source>
</evidence>
<comment type="similarity">
    <text evidence="1">Belongs to the FAM154 family.</text>
</comment>
<dbReference type="Pfam" id="PF05217">
    <property type="entry name" value="SAXO1-2"/>
    <property type="match status" value="2"/>
</dbReference>
<protein>
    <recommendedName>
        <fullName evidence="5">Stabilizer of axonemal microtubules 2</fullName>
    </recommendedName>
</protein>
<dbReference type="PANTHER" id="PTHR31516:SF6">
    <property type="entry name" value="STABILIZER OF AXONEMAL MICROTUBULES 2"/>
    <property type="match status" value="1"/>
</dbReference>
<dbReference type="Proteomes" id="UP001314169">
    <property type="component" value="Chromosome 21"/>
</dbReference>
<evidence type="ECO:0000256" key="2">
    <source>
        <dbReference type="SAM" id="MobiDB-lite"/>
    </source>
</evidence>
<accession>A0ABP0A1Q7</accession>
<name>A0ABP0A1Q7_PIPNA</name>
<dbReference type="InterPro" id="IPR033336">
    <property type="entry name" value="SAXO1/2"/>
</dbReference>
<feature type="region of interest" description="Disordered" evidence="2">
    <location>
        <begin position="222"/>
        <end position="242"/>
    </location>
</feature>
<evidence type="ECO:0008006" key="5">
    <source>
        <dbReference type="Google" id="ProtNLM"/>
    </source>
</evidence>
<dbReference type="EMBL" id="OY882878">
    <property type="protein sequence ID" value="CAK6442392.1"/>
    <property type="molecule type" value="Genomic_DNA"/>
</dbReference>